<dbReference type="Gene3D" id="3.80.10.10">
    <property type="entry name" value="Ribonuclease Inhibitor"/>
    <property type="match status" value="1"/>
</dbReference>
<name>A0A8B8A1S7_ACAPL</name>
<dbReference type="PROSITE" id="PS50923">
    <property type="entry name" value="SUSHI"/>
    <property type="match status" value="1"/>
</dbReference>
<dbReference type="InterPro" id="IPR035976">
    <property type="entry name" value="Sushi/SCR/CCP_sf"/>
</dbReference>
<dbReference type="GeneID" id="110990567"/>
<evidence type="ECO:0000259" key="6">
    <source>
        <dbReference type="PROSITE" id="PS50923"/>
    </source>
</evidence>
<reference evidence="8" key="1">
    <citation type="submission" date="2025-08" db="UniProtKB">
        <authorList>
            <consortium name="RefSeq"/>
        </authorList>
    </citation>
    <scope>IDENTIFICATION</scope>
</reference>
<keyword evidence="3" id="KW-0175">Coiled coil</keyword>
<evidence type="ECO:0000313" key="7">
    <source>
        <dbReference type="Proteomes" id="UP000694845"/>
    </source>
</evidence>
<feature type="compositionally biased region" description="Low complexity" evidence="4">
    <location>
        <begin position="941"/>
        <end position="956"/>
    </location>
</feature>
<feature type="disulfide bond" evidence="2">
    <location>
        <begin position="64"/>
        <end position="107"/>
    </location>
</feature>
<feature type="coiled-coil region" evidence="3">
    <location>
        <begin position="632"/>
        <end position="659"/>
    </location>
</feature>
<dbReference type="KEGG" id="aplc:110990567"/>
<keyword evidence="5" id="KW-0472">Membrane</keyword>
<dbReference type="SUPFAM" id="SSF57535">
    <property type="entry name" value="Complement control module/SCR domain"/>
    <property type="match status" value="1"/>
</dbReference>
<keyword evidence="1 2" id="KW-1015">Disulfide bond</keyword>
<feature type="region of interest" description="Disordered" evidence="4">
    <location>
        <begin position="938"/>
        <end position="966"/>
    </location>
</feature>
<keyword evidence="2" id="KW-0768">Sushi</keyword>
<dbReference type="AlphaFoldDB" id="A0A8B8A1S7"/>
<dbReference type="SMART" id="SM00032">
    <property type="entry name" value="CCP"/>
    <property type="match status" value="1"/>
</dbReference>
<dbReference type="CDD" id="cd02019">
    <property type="entry name" value="NK"/>
    <property type="match status" value="1"/>
</dbReference>
<evidence type="ECO:0000256" key="3">
    <source>
        <dbReference type="SAM" id="Coils"/>
    </source>
</evidence>
<organism evidence="7 8">
    <name type="scientific">Acanthaster planci</name>
    <name type="common">Crown-of-thorns starfish</name>
    <dbReference type="NCBI Taxonomy" id="133434"/>
    <lineage>
        <taxon>Eukaryota</taxon>
        <taxon>Metazoa</taxon>
        <taxon>Echinodermata</taxon>
        <taxon>Eleutherozoa</taxon>
        <taxon>Asterozoa</taxon>
        <taxon>Asteroidea</taxon>
        <taxon>Valvatacea</taxon>
        <taxon>Valvatida</taxon>
        <taxon>Acanthasteridae</taxon>
        <taxon>Acanthaster</taxon>
    </lineage>
</organism>
<dbReference type="CDD" id="cd00033">
    <property type="entry name" value="CCP"/>
    <property type="match status" value="1"/>
</dbReference>
<dbReference type="InterPro" id="IPR032675">
    <property type="entry name" value="LRR_dom_sf"/>
</dbReference>
<evidence type="ECO:0000256" key="1">
    <source>
        <dbReference type="ARBA" id="ARBA00023157"/>
    </source>
</evidence>
<protein>
    <submittedName>
        <fullName evidence="8">Uncharacterized protein LOC110990567 isoform X1</fullName>
    </submittedName>
</protein>
<dbReference type="InterPro" id="IPR000436">
    <property type="entry name" value="Sushi_SCR_CCP_dom"/>
</dbReference>
<evidence type="ECO:0000256" key="2">
    <source>
        <dbReference type="PROSITE-ProRule" id="PRU00302"/>
    </source>
</evidence>
<dbReference type="SUPFAM" id="SSF52047">
    <property type="entry name" value="RNI-like"/>
    <property type="match status" value="1"/>
</dbReference>
<dbReference type="RefSeq" id="XP_022111312.1">
    <property type="nucleotide sequence ID" value="XM_022255620.1"/>
</dbReference>
<sequence>MITVKLCVKATSEKTMQSLCIICATLSVRKSQCHVSLIGFCEKGFLFVLIVFHFSIVLFSIANCLEIAAPGNGSLTHSTAEWRRNGSRIDFSCDPGFSLVGAASVTCENGQWDHPVPTCFESSDWYLSAILPVAALVVICGLLWKRKWLLEKCSKIKVLRLKRPAVQPRREKLPYVTFNLQRTVSCEGIPVRCRLISESEILENGIAELRPWHVVIEGKCGSGKSTLLRELKRIHMESKHKLWHRNVGVLTDVGNLDNALTSIKRNVWFRLHLSNLLILVDDCNGENDITDVLENVRNKGLFGCRLVMTTTNATSAQNMSRDCDLRHVTIGGFSDPHSGEESYAQKLGKISKGNCSDLLKRDILSPNITQLPAILDSLISLESKTSPFNLHSTFGSLIVMALKCMFGKLDNNLANGDSGISGPLTEPQTAFAINCGKVCLSRMINGCENPAEVPKRDFVNGVVENGIKMGLFQESEGRNSNREDATLRTNADGSLKFVLEVFAVFCASKHMAQNVQEWLPRINGSNVEKFENLLVFAACSSQSHDTAHTIVNHLAGIIHQEREVIDQLRDRIQLEKFIDVCLEINFEGRMEGRLNDLFAQIFPEGRLCFTGMSGRRLRCLAYMMKYAYHPDHEQNVNRLRDDEQNVNRLRDNEQNVNLKCVQLCRLERQTPDEFRECTESLYPGAFGNLRAGDETRFACENREAVARMTAVRRQLESRERYLPRFPSDLSDGSVLRSIHSWGLQEITELQYGECHSSTSASEFVRYLLQLEDLDSIVLLGTIIDSQQIRDLVHALHKFKKFKRIDFRFNKEMDNRAFKKAMLRLSACKDLVDLRLSLYKVDGKGFSQVTKKISKVEPLLRRLETLHLLHVSAVEPFCDFIQKILQYMNNLQCIHVSALAEDENPDARIPHMIVEKIRQEKPNLKELFVDGKNELTSERGVADASSTSSGSAVGRSGDAILEMESKL</sequence>
<evidence type="ECO:0000256" key="5">
    <source>
        <dbReference type="SAM" id="Phobius"/>
    </source>
</evidence>
<keyword evidence="5" id="KW-1133">Transmembrane helix</keyword>
<evidence type="ECO:0000256" key="4">
    <source>
        <dbReference type="SAM" id="MobiDB-lite"/>
    </source>
</evidence>
<dbReference type="SUPFAM" id="SSF52540">
    <property type="entry name" value="P-loop containing nucleoside triphosphate hydrolases"/>
    <property type="match status" value="1"/>
</dbReference>
<keyword evidence="5" id="KW-0812">Transmembrane</keyword>
<feature type="transmembrane region" description="Helical" evidence="5">
    <location>
        <begin position="45"/>
        <end position="69"/>
    </location>
</feature>
<gene>
    <name evidence="8" type="primary">LOC110990567</name>
</gene>
<dbReference type="Pfam" id="PF00084">
    <property type="entry name" value="Sushi"/>
    <property type="match status" value="1"/>
</dbReference>
<keyword evidence="7" id="KW-1185">Reference proteome</keyword>
<dbReference type="PANTHER" id="PTHR46312:SF2">
    <property type="entry name" value="NUCLEOTIDE-BINDING OLIGOMERIZATION DOMAIN-CONTAINING PROTEIN 2-LIKE"/>
    <property type="match status" value="1"/>
</dbReference>
<proteinExistence type="predicted"/>
<dbReference type="OrthoDB" id="6127264at2759"/>
<feature type="domain" description="Sushi" evidence="6">
    <location>
        <begin position="62"/>
        <end position="121"/>
    </location>
</feature>
<comment type="caution">
    <text evidence="2">Lacks conserved residue(s) required for the propagation of feature annotation.</text>
</comment>
<dbReference type="PANTHER" id="PTHR46312">
    <property type="entry name" value="NACHT DOMAIN-CONTAINING PROTEIN"/>
    <property type="match status" value="1"/>
</dbReference>
<evidence type="ECO:0000313" key="8">
    <source>
        <dbReference type="RefSeq" id="XP_022111312.1"/>
    </source>
</evidence>
<dbReference type="Proteomes" id="UP000694845">
    <property type="component" value="Unplaced"/>
</dbReference>
<accession>A0A8B8A1S7</accession>
<dbReference type="Gene3D" id="2.10.70.10">
    <property type="entry name" value="Complement Module, domain 1"/>
    <property type="match status" value="1"/>
</dbReference>
<dbReference type="InterPro" id="IPR027417">
    <property type="entry name" value="P-loop_NTPase"/>
</dbReference>